<gene>
    <name evidence="4" type="ORF">GCM10023173_24250</name>
</gene>
<dbReference type="SUPFAM" id="SSF53850">
    <property type="entry name" value="Periplasmic binding protein-like II"/>
    <property type="match status" value="1"/>
</dbReference>
<protein>
    <submittedName>
        <fullName evidence="4">Substrate-binding domain-containing protein</fullName>
    </submittedName>
</protein>
<comment type="caution">
    <text evidence="4">The sequence shown here is derived from an EMBL/GenBank/DDBJ whole genome shotgun (WGS) entry which is preliminary data.</text>
</comment>
<feature type="domain" description="PBP" evidence="3">
    <location>
        <begin position="36"/>
        <end position="275"/>
    </location>
</feature>
<evidence type="ECO:0000313" key="4">
    <source>
        <dbReference type="EMBL" id="GAA4520176.1"/>
    </source>
</evidence>
<sequence length="305" mass="34021">MVMNLFYRSVAILSFVSLLFACSGENNKDKKEDILSGEVAVLVDETILPIIEEQKEVFESSYQQAKINLLAKPEVNAVNSLLKGEANIILLTRELTEEENQSFVKRQIQPRIYGVAYDAVVFVAHVSADSLIKVSEVMEIMSGEKKTERKLAIDNPNSSLVRYLRDKGNLSKLGSTNIVVKGTVDSLLDAVGDNSNIIAMLSYNQYLSFTRLYAKKEKIRILSVLNDTLATPKYVKPSQTSLSTGEYPLKRELKILNYQPNMGLGMGFSAFLTGDRGQRIVLKSGLLPYTMPGREIIIRDINSLN</sequence>
<dbReference type="EMBL" id="BAABGR010000035">
    <property type="protein sequence ID" value="GAA4520176.1"/>
    <property type="molecule type" value="Genomic_DNA"/>
</dbReference>
<organism evidence="4 5">
    <name type="scientific">Sphingobacterium thermophilum</name>
    <dbReference type="NCBI Taxonomy" id="768534"/>
    <lineage>
        <taxon>Bacteria</taxon>
        <taxon>Pseudomonadati</taxon>
        <taxon>Bacteroidota</taxon>
        <taxon>Sphingobacteriia</taxon>
        <taxon>Sphingobacteriales</taxon>
        <taxon>Sphingobacteriaceae</taxon>
        <taxon>Sphingobacterium</taxon>
    </lineage>
</organism>
<dbReference type="InterPro" id="IPR050811">
    <property type="entry name" value="Phosphate_ABC_transporter"/>
</dbReference>
<evidence type="ECO:0000256" key="2">
    <source>
        <dbReference type="SAM" id="SignalP"/>
    </source>
</evidence>
<dbReference type="Gene3D" id="3.40.190.10">
    <property type="entry name" value="Periplasmic binding protein-like II"/>
    <property type="match status" value="2"/>
</dbReference>
<accession>A0ABP8R7A8</accession>
<name>A0ABP8R7A8_9SPHI</name>
<evidence type="ECO:0000313" key="5">
    <source>
        <dbReference type="Proteomes" id="UP001500394"/>
    </source>
</evidence>
<evidence type="ECO:0000256" key="1">
    <source>
        <dbReference type="ARBA" id="ARBA00022729"/>
    </source>
</evidence>
<keyword evidence="5" id="KW-1185">Reference proteome</keyword>
<dbReference type="InterPro" id="IPR024370">
    <property type="entry name" value="PBP_domain"/>
</dbReference>
<evidence type="ECO:0000259" key="3">
    <source>
        <dbReference type="Pfam" id="PF12849"/>
    </source>
</evidence>
<reference evidence="5" key="1">
    <citation type="journal article" date="2019" name="Int. J. Syst. Evol. Microbiol.">
        <title>The Global Catalogue of Microorganisms (GCM) 10K type strain sequencing project: providing services to taxonomists for standard genome sequencing and annotation.</title>
        <authorList>
            <consortium name="The Broad Institute Genomics Platform"/>
            <consortium name="The Broad Institute Genome Sequencing Center for Infectious Disease"/>
            <person name="Wu L."/>
            <person name="Ma J."/>
        </authorList>
    </citation>
    <scope>NUCLEOTIDE SEQUENCE [LARGE SCALE GENOMIC DNA]</scope>
    <source>
        <strain evidence="5">JCM 17858</strain>
    </source>
</reference>
<proteinExistence type="predicted"/>
<keyword evidence="1 2" id="KW-0732">Signal</keyword>
<dbReference type="PANTHER" id="PTHR30570">
    <property type="entry name" value="PERIPLASMIC PHOSPHATE BINDING COMPONENT OF PHOSPHATE ABC TRANSPORTER"/>
    <property type="match status" value="1"/>
</dbReference>
<dbReference type="Proteomes" id="UP001500394">
    <property type="component" value="Unassembled WGS sequence"/>
</dbReference>
<dbReference type="Pfam" id="PF12849">
    <property type="entry name" value="PBP_like_2"/>
    <property type="match status" value="1"/>
</dbReference>
<feature type="signal peptide" evidence="2">
    <location>
        <begin position="1"/>
        <end position="23"/>
    </location>
</feature>
<feature type="chain" id="PRO_5045674621" evidence="2">
    <location>
        <begin position="24"/>
        <end position="305"/>
    </location>
</feature>
<dbReference type="PANTHER" id="PTHR30570:SF1">
    <property type="entry name" value="PHOSPHATE-BINDING PROTEIN PSTS"/>
    <property type="match status" value="1"/>
</dbReference>